<dbReference type="RefSeq" id="WP_343930782.1">
    <property type="nucleotide sequence ID" value="NZ_BAAAKT010000002.1"/>
</dbReference>
<dbReference type="Pfam" id="PF13578">
    <property type="entry name" value="Methyltransf_24"/>
    <property type="match status" value="1"/>
</dbReference>
<keyword evidence="2" id="KW-0449">Lipoprotein</keyword>
<proteinExistence type="predicted"/>
<evidence type="ECO:0000256" key="1">
    <source>
        <dbReference type="SAM" id="Phobius"/>
    </source>
</evidence>
<dbReference type="Gene3D" id="3.40.50.150">
    <property type="entry name" value="Vaccinia Virus protein VP39"/>
    <property type="match status" value="1"/>
</dbReference>
<comment type="caution">
    <text evidence="2">The sequence shown here is derived from an EMBL/GenBank/DDBJ whole genome shotgun (WGS) entry which is preliminary data.</text>
</comment>
<dbReference type="InterPro" id="IPR029063">
    <property type="entry name" value="SAM-dependent_MTases_sf"/>
</dbReference>
<gene>
    <name evidence="2" type="ORF">HNR24_000485</name>
</gene>
<name>A0A839FQE5_9MICC</name>
<protein>
    <submittedName>
        <fullName evidence="2">Putative O-methyltransferase YrrM/outer membrane murein-binding lipoprotein Lpp</fullName>
    </submittedName>
</protein>
<dbReference type="SUPFAM" id="SSF53335">
    <property type="entry name" value="S-adenosyl-L-methionine-dependent methyltransferases"/>
    <property type="match status" value="1"/>
</dbReference>
<organism evidence="2 3">
    <name type="scientific">Nesterenkonia jeotgali</name>
    <dbReference type="NCBI Taxonomy" id="317018"/>
    <lineage>
        <taxon>Bacteria</taxon>
        <taxon>Bacillati</taxon>
        <taxon>Actinomycetota</taxon>
        <taxon>Actinomycetes</taxon>
        <taxon>Micrococcales</taxon>
        <taxon>Micrococcaceae</taxon>
        <taxon>Nesterenkonia</taxon>
    </lineage>
</organism>
<evidence type="ECO:0000313" key="2">
    <source>
        <dbReference type="EMBL" id="MBA8920552.1"/>
    </source>
</evidence>
<keyword evidence="1" id="KW-1133">Transmembrane helix</keyword>
<feature type="transmembrane region" description="Helical" evidence="1">
    <location>
        <begin position="33"/>
        <end position="52"/>
    </location>
</feature>
<dbReference type="GO" id="GO:0032259">
    <property type="term" value="P:methylation"/>
    <property type="evidence" value="ECO:0007669"/>
    <property type="project" value="UniProtKB-KW"/>
</dbReference>
<dbReference type="GO" id="GO:0008168">
    <property type="term" value="F:methyltransferase activity"/>
    <property type="evidence" value="ECO:0007669"/>
    <property type="project" value="UniProtKB-KW"/>
</dbReference>
<reference evidence="2 3" key="1">
    <citation type="submission" date="2020-08" db="EMBL/GenBank/DDBJ databases">
        <title>Sequencing the genomes of 1000 actinobacteria strains.</title>
        <authorList>
            <person name="Klenk H.-P."/>
        </authorList>
    </citation>
    <scope>NUCLEOTIDE SEQUENCE [LARGE SCALE GENOMIC DNA]</scope>
    <source>
        <strain evidence="2 3">DSM 19081</strain>
    </source>
</reference>
<evidence type="ECO:0000313" key="3">
    <source>
        <dbReference type="Proteomes" id="UP000546252"/>
    </source>
</evidence>
<dbReference type="AlphaFoldDB" id="A0A839FQE5"/>
<dbReference type="Proteomes" id="UP000546252">
    <property type="component" value="Unassembled WGS sequence"/>
</dbReference>
<sequence>MSRNQATTVLAVLAVAVAAVLLAGGSADTGLQISSMAILLTLGALGVVVLRVQNAVLRELRRSSGATKRTEEKLGREISKVDARQAKIEEKLAAMRTEVKATNTRNEAHIEKAAGYVDRVRALRVRMEEAERRILAGTEVSRLSMEDAAKKLGSQSTRESRDVVLQIESLMQLFAQGGVESRAPMPPTGGFALDAPGLLHLLHLIRSKHPRRILELGSGTSTIWIAHLCRELGIELVSLDHLERYAERTRDGLRRHGLEDVADLRVAPLESLELGGETFQWYSSQALADLGEIDFLIIDGPPQATGPRARFPAVPVLWEKLSDQATVVLDDTHRAGEVEILESWLSQFEGLVHEDQGISRLGVLTRRDRL</sequence>
<keyword evidence="1" id="KW-0472">Membrane</keyword>
<keyword evidence="2" id="KW-0489">Methyltransferase</keyword>
<keyword evidence="1" id="KW-0812">Transmembrane</keyword>
<accession>A0A839FQE5</accession>
<keyword evidence="2" id="KW-0808">Transferase</keyword>
<dbReference type="EMBL" id="JACJIH010000001">
    <property type="protein sequence ID" value="MBA8920552.1"/>
    <property type="molecule type" value="Genomic_DNA"/>
</dbReference>